<feature type="domain" description="TAFII28-like protein" evidence="7">
    <location>
        <begin position="35"/>
        <end position="119"/>
    </location>
</feature>
<proteinExistence type="inferred from homology"/>
<evidence type="ECO:0000256" key="2">
    <source>
        <dbReference type="ARBA" id="ARBA00009788"/>
    </source>
</evidence>
<evidence type="ECO:0000256" key="1">
    <source>
        <dbReference type="ARBA" id="ARBA00004123"/>
    </source>
</evidence>
<dbReference type="Gene3D" id="1.10.20.10">
    <property type="entry name" value="Histone, subunit A"/>
    <property type="match status" value="1"/>
</dbReference>
<evidence type="ECO:0000256" key="4">
    <source>
        <dbReference type="ARBA" id="ARBA00023163"/>
    </source>
</evidence>
<dbReference type="AlphaFoldDB" id="A0A550CPH2"/>
<dbReference type="EMBL" id="VDMD01000003">
    <property type="protein sequence ID" value="TRM66706.1"/>
    <property type="molecule type" value="Genomic_DNA"/>
</dbReference>
<dbReference type="InterPro" id="IPR045127">
    <property type="entry name" value="TAF11-like"/>
</dbReference>
<organism evidence="8 9">
    <name type="scientific">Schizophyllum amplum</name>
    <dbReference type="NCBI Taxonomy" id="97359"/>
    <lineage>
        <taxon>Eukaryota</taxon>
        <taxon>Fungi</taxon>
        <taxon>Dikarya</taxon>
        <taxon>Basidiomycota</taxon>
        <taxon>Agaricomycotina</taxon>
        <taxon>Agaricomycetes</taxon>
        <taxon>Agaricomycetidae</taxon>
        <taxon>Agaricales</taxon>
        <taxon>Schizophyllaceae</taxon>
        <taxon>Schizophyllum</taxon>
    </lineage>
</organism>
<dbReference type="GO" id="GO:0051123">
    <property type="term" value="P:RNA polymerase II preinitiation complex assembly"/>
    <property type="evidence" value="ECO:0007669"/>
    <property type="project" value="InterPro"/>
</dbReference>
<dbReference type="GO" id="GO:0016251">
    <property type="term" value="F:RNA polymerase II general transcription initiation factor activity"/>
    <property type="evidence" value="ECO:0007669"/>
    <property type="project" value="TreeGrafter"/>
</dbReference>
<comment type="similarity">
    <text evidence="2">Belongs to the TAF11 family.</text>
</comment>
<dbReference type="PANTHER" id="PTHR13218">
    <property type="entry name" value="TRANSCRIPTION INITIATION FACTOR TFIID SUBUNIT 11-RELATED"/>
    <property type="match status" value="1"/>
</dbReference>
<accession>A0A550CPH2</accession>
<dbReference type="PANTHER" id="PTHR13218:SF8">
    <property type="entry name" value="TRANSCRIPTION INITIATION FACTOR TFIID SUBUNIT 11"/>
    <property type="match status" value="1"/>
</dbReference>
<dbReference type="STRING" id="97359.A0A550CPH2"/>
<keyword evidence="9" id="KW-1185">Reference proteome</keyword>
<protein>
    <recommendedName>
        <fullName evidence="6">Transcription initiation factor TFIID subunit 11</fullName>
    </recommendedName>
</protein>
<reference evidence="8 9" key="1">
    <citation type="journal article" date="2019" name="New Phytol.">
        <title>Comparative genomics reveals unique wood-decay strategies and fruiting body development in the Schizophyllaceae.</title>
        <authorList>
            <person name="Almasi E."/>
            <person name="Sahu N."/>
            <person name="Krizsan K."/>
            <person name="Balint B."/>
            <person name="Kovacs G.M."/>
            <person name="Kiss B."/>
            <person name="Cseklye J."/>
            <person name="Drula E."/>
            <person name="Henrissat B."/>
            <person name="Nagy I."/>
            <person name="Chovatia M."/>
            <person name="Adam C."/>
            <person name="LaButti K."/>
            <person name="Lipzen A."/>
            <person name="Riley R."/>
            <person name="Grigoriev I.V."/>
            <person name="Nagy L.G."/>
        </authorList>
    </citation>
    <scope>NUCLEOTIDE SEQUENCE [LARGE SCALE GENOMIC DNA]</scope>
    <source>
        <strain evidence="8 9">NL-1724</strain>
    </source>
</reference>
<dbReference type="CDD" id="cd08048">
    <property type="entry name" value="HFD_TAF11"/>
    <property type="match status" value="1"/>
</dbReference>
<sequence length="142" mass="16146">MEDGDADDELLPAMTDADFTAQQNFMSQSKDNLKVLMDEFSPDQYDRFEAYRRHALPKQAVRKVIQQTVGQQVSQPVAQIVAGFAKVFVGEVVEKARAVQRRRGDTGPLTPDHMREAYRMYQQETGRVGAARPLKSKKLFVR</sequence>
<keyword evidence="5" id="KW-0539">Nucleus</keyword>
<comment type="caution">
    <text evidence="8">The sequence shown here is derived from an EMBL/GenBank/DDBJ whole genome shotgun (WGS) entry which is preliminary data.</text>
</comment>
<dbReference type="InterPro" id="IPR009072">
    <property type="entry name" value="Histone-fold"/>
</dbReference>
<comment type="subcellular location">
    <subcellularLocation>
        <location evidence="1">Nucleus</location>
    </subcellularLocation>
</comment>
<dbReference type="Proteomes" id="UP000320762">
    <property type="component" value="Unassembled WGS sequence"/>
</dbReference>
<evidence type="ECO:0000313" key="9">
    <source>
        <dbReference type="Proteomes" id="UP000320762"/>
    </source>
</evidence>
<evidence type="ECO:0000256" key="5">
    <source>
        <dbReference type="ARBA" id="ARBA00023242"/>
    </source>
</evidence>
<evidence type="ECO:0000259" key="7">
    <source>
        <dbReference type="Pfam" id="PF04719"/>
    </source>
</evidence>
<gene>
    <name evidence="8" type="ORF">BD626DRAFT_396721</name>
</gene>
<evidence type="ECO:0000313" key="8">
    <source>
        <dbReference type="EMBL" id="TRM66706.1"/>
    </source>
</evidence>
<name>A0A550CPH2_9AGAR</name>
<dbReference type="GO" id="GO:0046982">
    <property type="term" value="F:protein heterodimerization activity"/>
    <property type="evidence" value="ECO:0007669"/>
    <property type="project" value="InterPro"/>
</dbReference>
<dbReference type="InterPro" id="IPR006809">
    <property type="entry name" value="TAFII28_dom"/>
</dbReference>
<dbReference type="OrthoDB" id="28335at2759"/>
<keyword evidence="4" id="KW-0804">Transcription</keyword>
<evidence type="ECO:0000256" key="3">
    <source>
        <dbReference type="ARBA" id="ARBA00023015"/>
    </source>
</evidence>
<keyword evidence="3" id="KW-0805">Transcription regulation</keyword>
<evidence type="ECO:0000256" key="6">
    <source>
        <dbReference type="ARBA" id="ARBA00072882"/>
    </source>
</evidence>
<dbReference type="FunFam" id="1.10.20.10:FF:000061">
    <property type="entry name" value="TFIID subunit"/>
    <property type="match status" value="1"/>
</dbReference>
<dbReference type="Pfam" id="PF04719">
    <property type="entry name" value="TAFII28"/>
    <property type="match status" value="1"/>
</dbReference>
<dbReference type="GO" id="GO:0005669">
    <property type="term" value="C:transcription factor TFIID complex"/>
    <property type="evidence" value="ECO:0007669"/>
    <property type="project" value="InterPro"/>
</dbReference>
<dbReference type="SUPFAM" id="SSF47113">
    <property type="entry name" value="Histone-fold"/>
    <property type="match status" value="1"/>
</dbReference>